<proteinExistence type="predicted"/>
<feature type="signal peptide" evidence="17">
    <location>
        <begin position="1"/>
        <end position="28"/>
    </location>
</feature>
<keyword evidence="21" id="KW-1185">Reference proteome</keyword>
<evidence type="ECO:0000259" key="18">
    <source>
        <dbReference type="PROSITE" id="PS50011"/>
    </source>
</evidence>
<dbReference type="PROSITE" id="PS00107">
    <property type="entry name" value="PROTEIN_KINASE_ATP"/>
    <property type="match status" value="1"/>
</dbReference>
<dbReference type="AlphaFoldDB" id="A0ABD1C6F8"/>
<feature type="compositionally biased region" description="Basic residues" evidence="15">
    <location>
        <begin position="642"/>
        <end position="651"/>
    </location>
</feature>
<evidence type="ECO:0000256" key="6">
    <source>
        <dbReference type="ARBA" id="ARBA00022737"/>
    </source>
</evidence>
<dbReference type="InterPro" id="IPR000719">
    <property type="entry name" value="Prot_kinase_dom"/>
</dbReference>
<dbReference type="Proteomes" id="UP001558713">
    <property type="component" value="Unassembled WGS sequence"/>
</dbReference>
<dbReference type="FunFam" id="3.30.200.20:FF:000727">
    <property type="entry name" value="Cysteine-rich RLK (RECEPTOR-like protein kinase) 23"/>
    <property type="match status" value="1"/>
</dbReference>
<dbReference type="Pfam" id="PF01657">
    <property type="entry name" value="Stress-antifung"/>
    <property type="match status" value="2"/>
</dbReference>
<evidence type="ECO:0000256" key="7">
    <source>
        <dbReference type="ARBA" id="ARBA00022741"/>
    </source>
</evidence>
<comment type="caution">
    <text evidence="20">The sequence shown here is derived from an EMBL/GenBank/DDBJ whole genome shotgun (WGS) entry which is preliminary data.</text>
</comment>
<feature type="region of interest" description="Disordered" evidence="15">
    <location>
        <begin position="630"/>
        <end position="651"/>
    </location>
</feature>
<dbReference type="PANTHER" id="PTHR27002">
    <property type="entry name" value="RECEPTOR-LIKE SERINE/THREONINE-PROTEIN KINASE SD1-8"/>
    <property type="match status" value="1"/>
</dbReference>
<feature type="region of interest" description="Disordered" evidence="15">
    <location>
        <begin position="328"/>
        <end position="347"/>
    </location>
</feature>
<dbReference type="PROSITE" id="PS51473">
    <property type="entry name" value="GNK2"/>
    <property type="match status" value="2"/>
</dbReference>
<dbReference type="FunFam" id="1.10.510.10:FF:000590">
    <property type="entry name" value="PR5-like receptor kinase"/>
    <property type="match status" value="1"/>
</dbReference>
<organism evidence="20 21">
    <name type="scientific">Cardamine amara subsp. amara</name>
    <dbReference type="NCBI Taxonomy" id="228776"/>
    <lineage>
        <taxon>Eukaryota</taxon>
        <taxon>Viridiplantae</taxon>
        <taxon>Streptophyta</taxon>
        <taxon>Embryophyta</taxon>
        <taxon>Tracheophyta</taxon>
        <taxon>Spermatophyta</taxon>
        <taxon>Magnoliopsida</taxon>
        <taxon>eudicotyledons</taxon>
        <taxon>Gunneridae</taxon>
        <taxon>Pentapetalae</taxon>
        <taxon>rosids</taxon>
        <taxon>malvids</taxon>
        <taxon>Brassicales</taxon>
        <taxon>Brassicaceae</taxon>
        <taxon>Cardamineae</taxon>
        <taxon>Cardamine</taxon>
    </lineage>
</organism>
<evidence type="ECO:0000256" key="2">
    <source>
        <dbReference type="ARBA" id="ARBA00022527"/>
    </source>
</evidence>
<evidence type="ECO:0000256" key="1">
    <source>
        <dbReference type="ARBA" id="ARBA00004479"/>
    </source>
</evidence>
<dbReference type="SMART" id="SM00220">
    <property type="entry name" value="S_TKc"/>
    <property type="match status" value="1"/>
</dbReference>
<keyword evidence="13" id="KW-0325">Glycoprotein</keyword>
<dbReference type="Gene3D" id="3.30.430.20">
    <property type="entry name" value="Gnk2 domain, C-X8-C-X2-C motif"/>
    <property type="match status" value="2"/>
</dbReference>
<dbReference type="PROSITE" id="PS00108">
    <property type="entry name" value="PROTEIN_KINASE_ST"/>
    <property type="match status" value="1"/>
</dbReference>
<dbReference type="GO" id="GO:0016020">
    <property type="term" value="C:membrane"/>
    <property type="evidence" value="ECO:0007669"/>
    <property type="project" value="UniProtKB-SubCell"/>
</dbReference>
<gene>
    <name evidence="20" type="ORF">V5N11_002748</name>
</gene>
<evidence type="ECO:0000256" key="16">
    <source>
        <dbReference type="SAM" id="Phobius"/>
    </source>
</evidence>
<keyword evidence="6" id="KW-0677">Repeat</keyword>
<keyword evidence="8" id="KW-0418">Kinase</keyword>
<evidence type="ECO:0000256" key="5">
    <source>
        <dbReference type="ARBA" id="ARBA00022729"/>
    </source>
</evidence>
<keyword evidence="7 14" id="KW-0547">Nucleotide-binding</keyword>
<evidence type="ECO:0000256" key="10">
    <source>
        <dbReference type="ARBA" id="ARBA00022989"/>
    </source>
</evidence>
<evidence type="ECO:0000256" key="13">
    <source>
        <dbReference type="ARBA" id="ARBA00023180"/>
    </source>
</evidence>
<dbReference type="Gene3D" id="1.10.510.10">
    <property type="entry name" value="Transferase(Phosphotransferase) domain 1"/>
    <property type="match status" value="1"/>
</dbReference>
<feature type="chain" id="PRO_5044779782" evidence="17">
    <location>
        <begin position="29"/>
        <end position="651"/>
    </location>
</feature>
<evidence type="ECO:0000256" key="17">
    <source>
        <dbReference type="SAM" id="SignalP"/>
    </source>
</evidence>
<keyword evidence="10 16" id="KW-1133">Transmembrane helix</keyword>
<reference evidence="20 21" key="1">
    <citation type="submission" date="2024-04" db="EMBL/GenBank/DDBJ databases">
        <title>Genome assembly C_amara_ONT_v2.</title>
        <authorList>
            <person name="Yant L."/>
            <person name="Moore C."/>
            <person name="Slenker M."/>
        </authorList>
    </citation>
    <scope>NUCLEOTIDE SEQUENCE [LARGE SCALE GENOMIC DNA]</scope>
    <source>
        <tissue evidence="20">Leaf</tissue>
    </source>
</reference>
<feature type="domain" description="Gnk2-homologous" evidence="19">
    <location>
        <begin position="33"/>
        <end position="137"/>
    </location>
</feature>
<evidence type="ECO:0000256" key="12">
    <source>
        <dbReference type="ARBA" id="ARBA00023170"/>
    </source>
</evidence>
<dbReference type="InterPro" id="IPR038408">
    <property type="entry name" value="GNK2_sf"/>
</dbReference>
<evidence type="ECO:0000256" key="11">
    <source>
        <dbReference type="ARBA" id="ARBA00023136"/>
    </source>
</evidence>
<evidence type="ECO:0000313" key="20">
    <source>
        <dbReference type="EMBL" id="KAL1224967.1"/>
    </source>
</evidence>
<dbReference type="GO" id="GO:0005524">
    <property type="term" value="F:ATP binding"/>
    <property type="evidence" value="ECO:0007669"/>
    <property type="project" value="UniProtKB-UniRule"/>
</dbReference>
<feature type="binding site" evidence="14">
    <location>
        <position position="390"/>
    </location>
    <ligand>
        <name>ATP</name>
        <dbReference type="ChEBI" id="CHEBI:30616"/>
    </ligand>
</feature>
<dbReference type="CDD" id="cd23509">
    <property type="entry name" value="Gnk2-like"/>
    <property type="match status" value="2"/>
</dbReference>
<accession>A0ABD1C6F8</accession>
<evidence type="ECO:0000256" key="15">
    <source>
        <dbReference type="SAM" id="MobiDB-lite"/>
    </source>
</evidence>
<feature type="domain" description="Protein kinase" evidence="18">
    <location>
        <begin position="363"/>
        <end position="628"/>
    </location>
</feature>
<dbReference type="SUPFAM" id="SSF56112">
    <property type="entry name" value="Protein kinase-like (PK-like)"/>
    <property type="match status" value="1"/>
</dbReference>
<evidence type="ECO:0000313" key="21">
    <source>
        <dbReference type="Proteomes" id="UP001558713"/>
    </source>
</evidence>
<dbReference type="PANTHER" id="PTHR27002:SF960">
    <property type="entry name" value="CYSTEINE-RICH RECEPTOR-LIKE PROTEIN KINASE 26"/>
    <property type="match status" value="1"/>
</dbReference>
<keyword evidence="3" id="KW-0808">Transferase</keyword>
<dbReference type="EMBL" id="JBANAX010000042">
    <property type="protein sequence ID" value="KAL1224967.1"/>
    <property type="molecule type" value="Genomic_DNA"/>
</dbReference>
<dbReference type="Pfam" id="PF00069">
    <property type="entry name" value="Pkinase"/>
    <property type="match status" value="1"/>
</dbReference>
<protein>
    <submittedName>
        <fullName evidence="20">Cysteine-rich receptor-like protein kinase 26</fullName>
    </submittedName>
</protein>
<dbReference type="GO" id="GO:0004674">
    <property type="term" value="F:protein serine/threonine kinase activity"/>
    <property type="evidence" value="ECO:0007669"/>
    <property type="project" value="UniProtKB-KW"/>
</dbReference>
<evidence type="ECO:0000256" key="14">
    <source>
        <dbReference type="PROSITE-ProRule" id="PRU10141"/>
    </source>
</evidence>
<keyword evidence="12" id="KW-0675">Receptor</keyword>
<name>A0ABD1C6F8_CARAN</name>
<keyword evidence="2" id="KW-0723">Serine/threonine-protein kinase</keyword>
<dbReference type="InterPro" id="IPR017441">
    <property type="entry name" value="Protein_kinase_ATP_BS"/>
</dbReference>
<evidence type="ECO:0000256" key="8">
    <source>
        <dbReference type="ARBA" id="ARBA00022777"/>
    </source>
</evidence>
<dbReference type="Gene3D" id="3.30.200.20">
    <property type="entry name" value="Phosphorylase Kinase, domain 1"/>
    <property type="match status" value="1"/>
</dbReference>
<sequence length="651" mass="73510">MGYVDMPKSNTGQCLVLLLSSQLLSVISQQGQVVYSSCQNLRGNFTIDSSYEVNLKSLISSLSSLPQNENGFYNVSVGETDDDKVNSLMLCRGDVKPIDCIRCIVIAGQEIRERCPNQREANIWYDHCMLRYSDRTILNTMETSPGYSVATDFDFPGEKDVWENMLTELLDGLMSRAAAGGQSKKFAVSKMNGSSLQTLYGLMQCTPEISERDCIDCLTWNIGRIPILCNEKLGCRQATVSCNLRYDTFRFYDLTAEEPTRELPPPAHLSSPPLPPLNERASDGNVFSVDEVKGVIFIVILIVGCIIFVIASCVVTLMIMRQKKNNRYSELHTSTKKDKKRDQNREDSLRYEFSAIRTATNNFSPQNELGQGGFGKVYQGVLNGKEVAVKRLSENGKQGEVQFKNEVMSMANLSHRNLVRLVGFSVEENERALIYEFLPNKSLDKFIFDKPLEWATRYNIIEGVARGILYLHQDCHARIIHRDLKPANVLLDKDMTPKVADFGLAKLFDESQISLLFTENPMGTEGYIAPEYREGQFSFKTDVYSFGVLVLEILSGKRMWKSKLGENGEDLIAYAKRMYKAKKPLKPEDSNLEIRDKEDILHCMNIGLGCVEKNPSDRPEMRHVVLMLEKNNGSQASEQRSGKGRKSRIHV</sequence>
<dbReference type="InterPro" id="IPR002902">
    <property type="entry name" value="GNK2"/>
</dbReference>
<evidence type="ECO:0000256" key="3">
    <source>
        <dbReference type="ARBA" id="ARBA00022679"/>
    </source>
</evidence>
<dbReference type="GO" id="GO:0042742">
    <property type="term" value="P:defense response to bacterium"/>
    <property type="evidence" value="ECO:0007669"/>
    <property type="project" value="UniProtKB-ARBA"/>
</dbReference>
<evidence type="ECO:0000256" key="9">
    <source>
        <dbReference type="ARBA" id="ARBA00022840"/>
    </source>
</evidence>
<keyword evidence="4 16" id="KW-0812">Transmembrane</keyword>
<keyword evidence="5 17" id="KW-0732">Signal</keyword>
<keyword evidence="11 16" id="KW-0472">Membrane</keyword>
<dbReference type="FunFam" id="3.30.430.20:FF:000003">
    <property type="entry name" value="Cysteine-rich RLK (RECEPTOR-like protein kinase) 10"/>
    <property type="match status" value="1"/>
</dbReference>
<feature type="transmembrane region" description="Helical" evidence="16">
    <location>
        <begin position="295"/>
        <end position="319"/>
    </location>
</feature>
<feature type="domain" description="Gnk2-homologous" evidence="19">
    <location>
        <begin position="143"/>
        <end position="251"/>
    </location>
</feature>
<comment type="subcellular location">
    <subcellularLocation>
        <location evidence="1">Membrane</location>
        <topology evidence="1">Single-pass type I membrane protein</topology>
    </subcellularLocation>
</comment>
<dbReference type="PROSITE" id="PS50011">
    <property type="entry name" value="PROTEIN_KINASE_DOM"/>
    <property type="match status" value="1"/>
</dbReference>
<dbReference type="InterPro" id="IPR011009">
    <property type="entry name" value="Kinase-like_dom_sf"/>
</dbReference>
<dbReference type="InterPro" id="IPR008271">
    <property type="entry name" value="Ser/Thr_kinase_AS"/>
</dbReference>
<evidence type="ECO:0000259" key="19">
    <source>
        <dbReference type="PROSITE" id="PS51473"/>
    </source>
</evidence>
<evidence type="ECO:0000256" key="4">
    <source>
        <dbReference type="ARBA" id="ARBA00022692"/>
    </source>
</evidence>
<keyword evidence="9 14" id="KW-0067">ATP-binding</keyword>